<name>C4JX37_UNCRE</name>
<dbReference type="HOGENOM" id="CLU_1397273_0_0_1"/>
<feature type="region of interest" description="Disordered" evidence="1">
    <location>
        <begin position="73"/>
        <end position="101"/>
    </location>
</feature>
<dbReference type="EMBL" id="CH476618">
    <property type="protein sequence ID" value="EEP81345.1"/>
    <property type="molecule type" value="Genomic_DNA"/>
</dbReference>
<dbReference type="AlphaFoldDB" id="C4JX37"/>
<keyword evidence="3" id="KW-1185">Reference proteome</keyword>
<dbReference type="KEGG" id="ure:UREG_06210"/>
<accession>C4JX37</accession>
<protein>
    <submittedName>
        <fullName evidence="2">Uncharacterized protein</fullName>
    </submittedName>
</protein>
<evidence type="ECO:0000256" key="1">
    <source>
        <dbReference type="SAM" id="MobiDB-lite"/>
    </source>
</evidence>
<evidence type="ECO:0000313" key="3">
    <source>
        <dbReference type="Proteomes" id="UP000002058"/>
    </source>
</evidence>
<feature type="compositionally biased region" description="Acidic residues" evidence="1">
    <location>
        <begin position="73"/>
        <end position="82"/>
    </location>
</feature>
<dbReference type="GeneID" id="8441887"/>
<organism evidence="2 3">
    <name type="scientific">Uncinocarpus reesii (strain UAMH 1704)</name>
    <dbReference type="NCBI Taxonomy" id="336963"/>
    <lineage>
        <taxon>Eukaryota</taxon>
        <taxon>Fungi</taxon>
        <taxon>Dikarya</taxon>
        <taxon>Ascomycota</taxon>
        <taxon>Pezizomycotina</taxon>
        <taxon>Eurotiomycetes</taxon>
        <taxon>Eurotiomycetidae</taxon>
        <taxon>Onygenales</taxon>
        <taxon>Onygenaceae</taxon>
        <taxon>Uncinocarpus</taxon>
    </lineage>
</organism>
<dbReference type="InParanoid" id="C4JX37"/>
<evidence type="ECO:0000313" key="2">
    <source>
        <dbReference type="EMBL" id="EEP81345.1"/>
    </source>
</evidence>
<reference evidence="3" key="1">
    <citation type="journal article" date="2009" name="Genome Res.">
        <title>Comparative genomic analyses of the human fungal pathogens Coccidioides and their relatives.</title>
        <authorList>
            <person name="Sharpton T.J."/>
            <person name="Stajich J.E."/>
            <person name="Rounsley S.D."/>
            <person name="Gardner M.J."/>
            <person name="Wortman J.R."/>
            <person name="Jordar V.S."/>
            <person name="Maiti R."/>
            <person name="Kodira C.D."/>
            <person name="Neafsey D.E."/>
            <person name="Zeng Q."/>
            <person name="Hung C.-Y."/>
            <person name="McMahan C."/>
            <person name="Muszewska A."/>
            <person name="Grynberg M."/>
            <person name="Mandel M.A."/>
            <person name="Kellner E.M."/>
            <person name="Barker B.M."/>
            <person name="Galgiani J.N."/>
            <person name="Orbach M.J."/>
            <person name="Kirkland T.N."/>
            <person name="Cole G.T."/>
            <person name="Henn M.R."/>
            <person name="Birren B.W."/>
            <person name="Taylor J.W."/>
        </authorList>
    </citation>
    <scope>NUCLEOTIDE SEQUENCE [LARGE SCALE GENOMIC DNA]</scope>
    <source>
        <strain evidence="3">UAMH 1704</strain>
    </source>
</reference>
<dbReference type="RefSeq" id="XP_002583243.1">
    <property type="nucleotide sequence ID" value="XM_002583197.1"/>
</dbReference>
<gene>
    <name evidence="2" type="ORF">UREG_06210</name>
</gene>
<dbReference type="VEuPathDB" id="FungiDB:UREG_06210"/>
<dbReference type="Proteomes" id="UP000002058">
    <property type="component" value="Unassembled WGS sequence"/>
</dbReference>
<proteinExistence type="predicted"/>
<sequence>MPKFGGREAFVRAARKREQKSFQMAYPSFDLSGVVYDDNIHPGIFDDTSRFIRGLKQQGFFLQLVDDLDANYDSDDGSDSDDEITHREMHRRRGRGESRRQQNYHVHYHTHGADNNNAISPPLPLCQQSGYTDAPAMLLGLSLPRRNGGLALEAPTPVPNASNLNWPSPHQSSHIIPRRIFPAGFNYQRMVDGRI</sequence>